<dbReference type="STRING" id="1227456.C450_03292"/>
<evidence type="ECO:0000256" key="1">
    <source>
        <dbReference type="ARBA" id="ARBA00004651"/>
    </source>
</evidence>
<sequence>MSQKLTQEDEGIGSRIRSNPRPALVWVFGALVLLAPEFGAIVHLITGAIPGIGAVDLPTLLSRELISNQGYQLPNGSWEGTFLGLSAAAAWTVRVVLIYAYAFAWLGWLWYGYLTFRRNYRFADWTPTDDRIDRLRDHRWGQFGFVVVFAFVMFAMFAPALGPTTLESNIVDPYSHEVTYYDDEVGEVATASVGTANLASQSQGTPDENYGLWSYDEYDRFHPAGTITNGKDMFTFLVYGARISLFIALSSTLLAGGIALVLGLITAYYKGLADLVTVVASDAFASIPFLLLLIMLSVVLSDTWIANVYNGALLLVFIFGLFFWPGYWRTIRGPAFQTVENEWIDAAKSYGQAPFTLMRKHIAPYVVSYLLIYASLGLGGIIITTAALSYLGLGITAPTPEWGRLVNLGQQYVPTVSWHISIIPGLAIVLVVTGFNALGDGIRDAIDPESEGSTEGGAAAAGGGG</sequence>
<evidence type="ECO:0000313" key="11">
    <source>
        <dbReference type="Proteomes" id="UP000011625"/>
    </source>
</evidence>
<protein>
    <submittedName>
        <fullName evidence="10">Binding-protein-dependent transporters inner membrane component</fullName>
    </submittedName>
</protein>
<name>M0NDA7_9EURY</name>
<evidence type="ECO:0000256" key="4">
    <source>
        <dbReference type="ARBA" id="ARBA00022692"/>
    </source>
</evidence>
<dbReference type="GO" id="GO:0055085">
    <property type="term" value="P:transmembrane transport"/>
    <property type="evidence" value="ECO:0007669"/>
    <property type="project" value="InterPro"/>
</dbReference>
<dbReference type="OrthoDB" id="312811at2157"/>
<keyword evidence="11" id="KW-1185">Reference proteome</keyword>
<comment type="similarity">
    <text evidence="7">Belongs to the binding-protein-dependent transport system permease family.</text>
</comment>
<feature type="region of interest" description="Disordered" evidence="8">
    <location>
        <begin position="446"/>
        <end position="465"/>
    </location>
</feature>
<evidence type="ECO:0000259" key="9">
    <source>
        <dbReference type="PROSITE" id="PS50928"/>
    </source>
</evidence>
<feature type="transmembrane region" description="Helical" evidence="7">
    <location>
        <begin position="275"/>
        <end position="298"/>
    </location>
</feature>
<dbReference type="EMBL" id="AOME01000015">
    <property type="protein sequence ID" value="EMA55059.1"/>
    <property type="molecule type" value="Genomic_DNA"/>
</dbReference>
<reference evidence="10 11" key="1">
    <citation type="journal article" date="2014" name="PLoS Genet.">
        <title>Phylogenetically driven sequencing of extremely halophilic archaea reveals strategies for static and dynamic osmo-response.</title>
        <authorList>
            <person name="Becker E.A."/>
            <person name="Seitzer P.M."/>
            <person name="Tritt A."/>
            <person name="Larsen D."/>
            <person name="Krusor M."/>
            <person name="Yao A.I."/>
            <person name="Wu D."/>
            <person name="Madern D."/>
            <person name="Eisen J.A."/>
            <person name="Darling A.E."/>
            <person name="Facciotti M.T."/>
        </authorList>
    </citation>
    <scope>NUCLEOTIDE SEQUENCE [LARGE SCALE GENOMIC DNA]</scope>
    <source>
        <strain evidence="10 11">DSM 8989</strain>
    </source>
</reference>
<feature type="transmembrane region" description="Helical" evidence="7">
    <location>
        <begin position="140"/>
        <end position="161"/>
    </location>
</feature>
<dbReference type="AlphaFoldDB" id="M0NDA7"/>
<keyword evidence="6 7" id="KW-0472">Membrane</keyword>
<dbReference type="PATRIC" id="fig|1227456.3.peg.684"/>
<dbReference type="PROSITE" id="PS50928">
    <property type="entry name" value="ABC_TM1"/>
    <property type="match status" value="1"/>
</dbReference>
<comment type="subcellular location">
    <subcellularLocation>
        <location evidence="1 7">Cell membrane</location>
        <topology evidence="1 7">Multi-pass membrane protein</topology>
    </subcellularLocation>
</comment>
<keyword evidence="3" id="KW-1003">Cell membrane</keyword>
<dbReference type="InterPro" id="IPR035906">
    <property type="entry name" value="MetI-like_sf"/>
</dbReference>
<accession>M0NDA7</accession>
<feature type="transmembrane region" description="Helical" evidence="7">
    <location>
        <begin position="243"/>
        <end position="268"/>
    </location>
</feature>
<dbReference type="RefSeq" id="WP_005039957.1">
    <property type="nucleotide sequence ID" value="NZ_AOME01000015.1"/>
</dbReference>
<dbReference type="Gene3D" id="1.10.3720.10">
    <property type="entry name" value="MetI-like"/>
    <property type="match status" value="1"/>
</dbReference>
<keyword evidence="5 7" id="KW-1133">Transmembrane helix</keyword>
<gene>
    <name evidence="10" type="ORF">C450_03292</name>
</gene>
<comment type="caution">
    <text evidence="10">The sequence shown here is derived from an EMBL/GenBank/DDBJ whole genome shotgun (WGS) entry which is preliminary data.</text>
</comment>
<dbReference type="PANTHER" id="PTHR43386:SF1">
    <property type="entry name" value="D,D-DIPEPTIDE TRANSPORT SYSTEM PERMEASE PROTEIN DDPC-RELATED"/>
    <property type="match status" value="1"/>
</dbReference>
<keyword evidence="2 7" id="KW-0813">Transport</keyword>
<feature type="transmembrane region" description="Helical" evidence="7">
    <location>
        <begin position="366"/>
        <end position="396"/>
    </location>
</feature>
<dbReference type="PANTHER" id="PTHR43386">
    <property type="entry name" value="OLIGOPEPTIDE TRANSPORT SYSTEM PERMEASE PROTEIN APPC"/>
    <property type="match status" value="1"/>
</dbReference>
<evidence type="ECO:0000256" key="7">
    <source>
        <dbReference type="RuleBase" id="RU363032"/>
    </source>
</evidence>
<evidence type="ECO:0000256" key="8">
    <source>
        <dbReference type="SAM" id="MobiDB-lite"/>
    </source>
</evidence>
<evidence type="ECO:0000256" key="2">
    <source>
        <dbReference type="ARBA" id="ARBA00022448"/>
    </source>
</evidence>
<feature type="domain" description="ABC transmembrane type-1" evidence="9">
    <location>
        <begin position="241"/>
        <end position="439"/>
    </location>
</feature>
<dbReference type="SUPFAM" id="SSF161098">
    <property type="entry name" value="MetI-like"/>
    <property type="match status" value="1"/>
</dbReference>
<feature type="transmembrane region" description="Helical" evidence="7">
    <location>
        <begin position="23"/>
        <end position="45"/>
    </location>
</feature>
<keyword evidence="4 7" id="KW-0812">Transmembrane</keyword>
<evidence type="ECO:0000313" key="10">
    <source>
        <dbReference type="EMBL" id="EMA55059.1"/>
    </source>
</evidence>
<evidence type="ECO:0000256" key="3">
    <source>
        <dbReference type="ARBA" id="ARBA00022475"/>
    </source>
</evidence>
<feature type="transmembrane region" description="Helical" evidence="7">
    <location>
        <begin position="304"/>
        <end position="324"/>
    </location>
</feature>
<dbReference type="InterPro" id="IPR000515">
    <property type="entry name" value="MetI-like"/>
</dbReference>
<dbReference type="GO" id="GO:0005886">
    <property type="term" value="C:plasma membrane"/>
    <property type="evidence" value="ECO:0007669"/>
    <property type="project" value="UniProtKB-SubCell"/>
</dbReference>
<organism evidence="10 11">
    <name type="scientific">Halococcus salifodinae DSM 8989</name>
    <dbReference type="NCBI Taxonomy" id="1227456"/>
    <lineage>
        <taxon>Archaea</taxon>
        <taxon>Methanobacteriati</taxon>
        <taxon>Methanobacteriota</taxon>
        <taxon>Stenosarchaea group</taxon>
        <taxon>Halobacteria</taxon>
        <taxon>Halobacteriales</taxon>
        <taxon>Halococcaceae</taxon>
        <taxon>Halococcus</taxon>
    </lineage>
</organism>
<dbReference type="Pfam" id="PF00528">
    <property type="entry name" value="BPD_transp_1"/>
    <property type="match status" value="1"/>
</dbReference>
<feature type="transmembrane region" description="Helical" evidence="7">
    <location>
        <begin position="88"/>
        <end position="111"/>
    </location>
</feature>
<dbReference type="InterPro" id="IPR050366">
    <property type="entry name" value="BP-dependent_transpt_permease"/>
</dbReference>
<dbReference type="CDD" id="cd06261">
    <property type="entry name" value="TM_PBP2"/>
    <property type="match status" value="1"/>
</dbReference>
<evidence type="ECO:0000256" key="5">
    <source>
        <dbReference type="ARBA" id="ARBA00022989"/>
    </source>
</evidence>
<proteinExistence type="inferred from homology"/>
<dbReference type="Proteomes" id="UP000011625">
    <property type="component" value="Unassembled WGS sequence"/>
</dbReference>
<feature type="transmembrane region" description="Helical" evidence="7">
    <location>
        <begin position="416"/>
        <end position="438"/>
    </location>
</feature>
<evidence type="ECO:0000256" key="6">
    <source>
        <dbReference type="ARBA" id="ARBA00023136"/>
    </source>
</evidence>